<dbReference type="GO" id="GO:0006777">
    <property type="term" value="P:Mo-molybdopterin cofactor biosynthetic process"/>
    <property type="evidence" value="ECO:0007669"/>
    <property type="project" value="UniProtKB-KW"/>
</dbReference>
<dbReference type="Pfam" id="PF03453">
    <property type="entry name" value="MoeA_N"/>
    <property type="match status" value="1"/>
</dbReference>
<dbReference type="InterPro" id="IPR001453">
    <property type="entry name" value="MoaB/Mog_dom"/>
</dbReference>
<evidence type="ECO:0000256" key="1">
    <source>
        <dbReference type="ARBA" id="ARBA00023150"/>
    </source>
</evidence>
<dbReference type="CDD" id="cd00887">
    <property type="entry name" value="MoeA"/>
    <property type="match status" value="1"/>
</dbReference>
<reference evidence="4 5" key="1">
    <citation type="submission" date="2016-11" db="EMBL/GenBank/DDBJ databases">
        <authorList>
            <person name="Jaros S."/>
            <person name="Januszkiewicz K."/>
            <person name="Wedrychowicz H."/>
        </authorList>
    </citation>
    <scope>NUCLEOTIDE SEQUENCE [LARGE SCALE GENOMIC DNA]</scope>
    <source>
        <strain evidence="4 5">DSM 9297</strain>
    </source>
</reference>
<dbReference type="InterPro" id="IPR038987">
    <property type="entry name" value="MoeA-like"/>
</dbReference>
<dbReference type="Gene3D" id="3.40.980.10">
    <property type="entry name" value="MoaB/Mog-like domain"/>
    <property type="match status" value="1"/>
</dbReference>
<dbReference type="InterPro" id="IPR005110">
    <property type="entry name" value="MoeA_linker/N"/>
</dbReference>
<dbReference type="GO" id="GO:0005737">
    <property type="term" value="C:cytoplasm"/>
    <property type="evidence" value="ECO:0007669"/>
    <property type="project" value="TreeGrafter"/>
</dbReference>
<feature type="region of interest" description="Disordered" evidence="2">
    <location>
        <begin position="1"/>
        <end position="52"/>
    </location>
</feature>
<evidence type="ECO:0000313" key="5">
    <source>
        <dbReference type="Proteomes" id="UP000184357"/>
    </source>
</evidence>
<dbReference type="RefSeq" id="WP_079991643.1">
    <property type="nucleotide sequence ID" value="NZ_FQWV01000007.1"/>
</dbReference>
<dbReference type="SUPFAM" id="SSF63882">
    <property type="entry name" value="MoeA N-terminal region -like"/>
    <property type="match status" value="1"/>
</dbReference>
<keyword evidence="1" id="KW-0501">Molybdenum cofactor biosynthesis</keyword>
<dbReference type="InterPro" id="IPR008284">
    <property type="entry name" value="MoCF_biosynth_CS"/>
</dbReference>
<dbReference type="InterPro" id="IPR036425">
    <property type="entry name" value="MoaB/Mog-like_dom_sf"/>
</dbReference>
<dbReference type="SMART" id="SM00852">
    <property type="entry name" value="MoCF_biosynth"/>
    <property type="match status" value="1"/>
</dbReference>
<evidence type="ECO:0000256" key="2">
    <source>
        <dbReference type="SAM" id="MobiDB-lite"/>
    </source>
</evidence>
<dbReference type="Pfam" id="PF00994">
    <property type="entry name" value="MoCF_biosynth"/>
    <property type="match status" value="1"/>
</dbReference>
<proteinExistence type="predicted"/>
<dbReference type="GO" id="GO:0061599">
    <property type="term" value="F:molybdopterin molybdotransferase activity"/>
    <property type="evidence" value="ECO:0007669"/>
    <property type="project" value="TreeGrafter"/>
</dbReference>
<evidence type="ECO:0000313" key="4">
    <source>
        <dbReference type="EMBL" id="SHH45199.1"/>
    </source>
</evidence>
<dbReference type="OrthoDB" id="31371at2157"/>
<feature type="compositionally biased region" description="Basic and acidic residues" evidence="2">
    <location>
        <begin position="16"/>
        <end position="52"/>
    </location>
</feature>
<keyword evidence="4" id="KW-0808">Transferase</keyword>
<dbReference type="Gene3D" id="2.170.190.11">
    <property type="entry name" value="Molybdopterin biosynthesis moea protein, domain 3"/>
    <property type="match status" value="1"/>
</dbReference>
<feature type="domain" description="MoaB/Mog" evidence="3">
    <location>
        <begin position="218"/>
        <end position="350"/>
    </location>
</feature>
<sequence length="442" mass="46031">MTDTTRSDHDDESTSVDDRHDGRDRDDGGGSARRADGGDHGHAAPIDRREGADTVAALRERVLDRVGTESVALDGIAGRTLAGAVDAPTAVPNRSHATMDGFAFDATDDYPLEVVDADVFPEDDPGDIDPGQAVRIATGAPLPASANAVLKREEATVEASHLTGTAIDPGTYVYERGSNVAEGERLFAAGERLAPRDAILLGDLGVDEVPVRERLSVGLLATGTEIHEGRHADLDSPMLANLVSAWGHEPTYEGTVPDEYDRVESRIAALADDHDVVVTTGGTSVGDKDHVVRALDALGDVLFHRVALRPGKPIAVADLPDHDAVAVAVPGKPVGAHAVTTLVARPLFTGETALPTVPATLAVDVGIGVPGFDYAVPVVLDDGTAMPLGHADSDLAVYDETFDPSVLSSSTRATRADGFVLTDAALAAGDDVRVVPYAAVER</sequence>
<dbReference type="PANTHER" id="PTHR10192">
    <property type="entry name" value="MOLYBDOPTERIN BIOSYNTHESIS PROTEIN"/>
    <property type="match status" value="1"/>
</dbReference>
<dbReference type="InterPro" id="IPR036135">
    <property type="entry name" value="MoeA_linker/N_sf"/>
</dbReference>
<dbReference type="STRING" id="43928.SAMN05443636_2622"/>
<dbReference type="EMBL" id="FQWV01000007">
    <property type="protein sequence ID" value="SHH45199.1"/>
    <property type="molecule type" value="Genomic_DNA"/>
</dbReference>
<protein>
    <submittedName>
        <fullName evidence="4">Molybdopterin molybdotransferase</fullName>
    </submittedName>
</protein>
<dbReference type="PANTHER" id="PTHR10192:SF19">
    <property type="entry name" value="MOLYBDOPTERIN BIOSYNTHESIS PROTEIN MJ0666-RELATED"/>
    <property type="match status" value="1"/>
</dbReference>
<dbReference type="Proteomes" id="UP000184357">
    <property type="component" value="Unassembled WGS sequence"/>
</dbReference>
<keyword evidence="5" id="KW-1185">Reference proteome</keyword>
<organism evidence="4 5">
    <name type="scientific">Halobaculum gomorrense</name>
    <dbReference type="NCBI Taxonomy" id="43928"/>
    <lineage>
        <taxon>Archaea</taxon>
        <taxon>Methanobacteriati</taxon>
        <taxon>Methanobacteriota</taxon>
        <taxon>Stenosarchaea group</taxon>
        <taxon>Halobacteria</taxon>
        <taxon>Halobacteriales</taxon>
        <taxon>Haloferacaceae</taxon>
        <taxon>Halobaculum</taxon>
    </lineage>
</organism>
<accession>A0A1M5T348</accession>
<gene>
    <name evidence="4" type="ORF">SAMN05443636_2622</name>
</gene>
<name>A0A1M5T348_9EURY</name>
<dbReference type="SUPFAM" id="SSF53218">
    <property type="entry name" value="Molybdenum cofactor biosynthesis proteins"/>
    <property type="match status" value="1"/>
</dbReference>
<dbReference type="PROSITE" id="PS01079">
    <property type="entry name" value="MOCF_BIOSYNTHESIS_2"/>
    <property type="match status" value="1"/>
</dbReference>
<dbReference type="Gene3D" id="3.90.105.10">
    <property type="entry name" value="Molybdopterin biosynthesis moea protein, domain 2"/>
    <property type="match status" value="1"/>
</dbReference>
<dbReference type="AlphaFoldDB" id="A0A1M5T348"/>
<evidence type="ECO:0000259" key="3">
    <source>
        <dbReference type="SMART" id="SM00852"/>
    </source>
</evidence>